<sequence>MGKAGLYETDRGGETPPNVDDEAIPQLGGVRVPQHVGCVVVAVAAERLADNGRLRGVNVTATEGMAVVAGSAGPAGTAELPGTMDGTEGRGGQGDEEPGPVPDGGRDVLTAQEAGADEVVGVSGVEAGTGRTDGGASVAAADEESFAGFVAGVVVVEDFAGCAVQGGGEAGQVDGVGTAAGGGDLLQPARELRILGEADGVAVCFGEPTQARRAIEGGAPVSRSGCRGDGGDLPG</sequence>
<dbReference type="AlphaFoldDB" id="A0A918VPU0"/>
<organism evidence="2 3">
    <name type="scientific">Streptomyces echinoruber</name>
    <dbReference type="NCBI Taxonomy" id="68898"/>
    <lineage>
        <taxon>Bacteria</taxon>
        <taxon>Bacillati</taxon>
        <taxon>Actinomycetota</taxon>
        <taxon>Actinomycetes</taxon>
        <taxon>Kitasatosporales</taxon>
        <taxon>Streptomycetaceae</taxon>
        <taxon>Streptomyces</taxon>
    </lineage>
</organism>
<evidence type="ECO:0000313" key="2">
    <source>
        <dbReference type="EMBL" id="GHA17963.1"/>
    </source>
</evidence>
<feature type="region of interest" description="Disordered" evidence="1">
    <location>
        <begin position="1"/>
        <end position="22"/>
    </location>
</feature>
<name>A0A918VPU0_9ACTN</name>
<reference evidence="2" key="1">
    <citation type="journal article" date="2014" name="Int. J. Syst. Evol. Microbiol.">
        <title>Complete genome sequence of Corynebacterium casei LMG S-19264T (=DSM 44701T), isolated from a smear-ripened cheese.</title>
        <authorList>
            <consortium name="US DOE Joint Genome Institute (JGI-PGF)"/>
            <person name="Walter F."/>
            <person name="Albersmeier A."/>
            <person name="Kalinowski J."/>
            <person name="Ruckert C."/>
        </authorList>
    </citation>
    <scope>NUCLEOTIDE SEQUENCE</scope>
    <source>
        <strain evidence="2">JCM 5016</strain>
    </source>
</reference>
<comment type="caution">
    <text evidence="2">The sequence shown here is derived from an EMBL/GenBank/DDBJ whole genome shotgun (WGS) entry which is preliminary data.</text>
</comment>
<keyword evidence="3" id="KW-1185">Reference proteome</keyword>
<accession>A0A918VPU0</accession>
<proteinExistence type="predicted"/>
<protein>
    <submittedName>
        <fullName evidence="2">Uncharacterized protein</fullName>
    </submittedName>
</protein>
<evidence type="ECO:0000256" key="1">
    <source>
        <dbReference type="SAM" id="MobiDB-lite"/>
    </source>
</evidence>
<gene>
    <name evidence="2" type="ORF">GCM10010389_65140</name>
</gene>
<dbReference type="Proteomes" id="UP000623010">
    <property type="component" value="Unassembled WGS sequence"/>
</dbReference>
<reference evidence="2" key="2">
    <citation type="submission" date="2020-09" db="EMBL/GenBank/DDBJ databases">
        <authorList>
            <person name="Sun Q."/>
            <person name="Ohkuma M."/>
        </authorList>
    </citation>
    <scope>NUCLEOTIDE SEQUENCE</scope>
    <source>
        <strain evidence="2">JCM 5016</strain>
    </source>
</reference>
<feature type="region of interest" description="Disordered" evidence="1">
    <location>
        <begin position="72"/>
        <end position="105"/>
    </location>
</feature>
<evidence type="ECO:0000313" key="3">
    <source>
        <dbReference type="Proteomes" id="UP000623010"/>
    </source>
</evidence>
<feature type="region of interest" description="Disordered" evidence="1">
    <location>
        <begin position="216"/>
        <end position="235"/>
    </location>
</feature>
<dbReference type="EMBL" id="BMWH01000051">
    <property type="protein sequence ID" value="GHA17963.1"/>
    <property type="molecule type" value="Genomic_DNA"/>
</dbReference>